<protein>
    <recommendedName>
        <fullName evidence="3">PE domain-containing protein</fullName>
    </recommendedName>
</protein>
<reference evidence="1 2" key="1">
    <citation type="submission" date="2015-02" db="EMBL/GenBank/DDBJ databases">
        <authorList>
            <person name="Ju K.-S."/>
            <person name="Doroghazi J.R."/>
            <person name="Metcalf W."/>
        </authorList>
    </citation>
    <scope>NUCLEOTIDE SEQUENCE [LARGE SCALE GENOMIC DNA]</scope>
    <source>
        <strain evidence="1 2">NRRL B-16140</strain>
    </source>
</reference>
<dbReference type="Proteomes" id="UP000033393">
    <property type="component" value="Unassembled WGS sequence"/>
</dbReference>
<dbReference type="OrthoDB" id="3694546at2"/>
<name>A0A0F0GJC7_LENAE</name>
<gene>
    <name evidence="1" type="ORF">UK23_33235</name>
</gene>
<evidence type="ECO:0000313" key="2">
    <source>
        <dbReference type="Proteomes" id="UP000033393"/>
    </source>
</evidence>
<evidence type="ECO:0000313" key="1">
    <source>
        <dbReference type="EMBL" id="KJK43435.1"/>
    </source>
</evidence>
<dbReference type="RefSeq" id="WP_045315680.1">
    <property type="nucleotide sequence ID" value="NZ_JYJG01000291.1"/>
</dbReference>
<dbReference type="EMBL" id="JYJG01000291">
    <property type="protein sequence ID" value="KJK43435.1"/>
    <property type="molecule type" value="Genomic_DNA"/>
</dbReference>
<comment type="caution">
    <text evidence="1">The sequence shown here is derived from an EMBL/GenBank/DDBJ whole genome shotgun (WGS) entry which is preliminary data.</text>
</comment>
<sequence>MAEVNLDGGAVDMYTDQLETAVASLSTAGTAAQQKWEASRTKIFDLEKRLGKGEMGASFIAKYNDNANALVASLDGLGVNVEQFVTAGRDSIGIYLEADRKAKAGMPKA</sequence>
<accession>A0A0F0GJC7</accession>
<dbReference type="AlphaFoldDB" id="A0A0F0GJC7"/>
<evidence type="ECO:0008006" key="3">
    <source>
        <dbReference type="Google" id="ProtNLM"/>
    </source>
</evidence>
<organism evidence="1 2">
    <name type="scientific">Lentzea aerocolonigenes</name>
    <name type="common">Lechevalieria aerocolonigenes</name>
    <name type="synonym">Saccharothrix aerocolonigenes</name>
    <dbReference type="NCBI Taxonomy" id="68170"/>
    <lineage>
        <taxon>Bacteria</taxon>
        <taxon>Bacillati</taxon>
        <taxon>Actinomycetota</taxon>
        <taxon>Actinomycetes</taxon>
        <taxon>Pseudonocardiales</taxon>
        <taxon>Pseudonocardiaceae</taxon>
        <taxon>Lentzea</taxon>
    </lineage>
</organism>
<proteinExistence type="predicted"/>
<keyword evidence="2" id="KW-1185">Reference proteome</keyword>
<dbReference type="PATRIC" id="fig|68170.10.peg.8632"/>